<evidence type="ECO:0000259" key="1">
    <source>
        <dbReference type="PROSITE" id="PS50943"/>
    </source>
</evidence>
<keyword evidence="3" id="KW-1185">Reference proteome</keyword>
<dbReference type="SMART" id="SM00530">
    <property type="entry name" value="HTH_XRE"/>
    <property type="match status" value="1"/>
</dbReference>
<dbReference type="NCBIfam" id="TIGR03070">
    <property type="entry name" value="couple_hipB"/>
    <property type="match status" value="1"/>
</dbReference>
<dbReference type="InterPro" id="IPR010982">
    <property type="entry name" value="Lambda_DNA-bd_dom_sf"/>
</dbReference>
<dbReference type="InterPro" id="IPR001387">
    <property type="entry name" value="Cro/C1-type_HTH"/>
</dbReference>
<dbReference type="Pfam" id="PF13560">
    <property type="entry name" value="HTH_31"/>
    <property type="match status" value="1"/>
</dbReference>
<dbReference type="Gene3D" id="1.10.260.40">
    <property type="entry name" value="lambda repressor-like DNA-binding domains"/>
    <property type="match status" value="1"/>
</dbReference>
<organism evidence="2 3">
    <name type="scientific">Spongisporangium articulatum</name>
    <dbReference type="NCBI Taxonomy" id="3362603"/>
    <lineage>
        <taxon>Bacteria</taxon>
        <taxon>Bacillati</taxon>
        <taxon>Actinomycetota</taxon>
        <taxon>Actinomycetes</taxon>
        <taxon>Kineosporiales</taxon>
        <taxon>Kineosporiaceae</taxon>
        <taxon>Spongisporangium</taxon>
    </lineage>
</organism>
<proteinExistence type="predicted"/>
<sequence>MTDDVSTNTLGHDLRRRRRELGLRQEELAGLAGTSARFIGALENGKPTVRLDKVLCVMDALGLQLRAHPQGETCP</sequence>
<reference evidence="2 3" key="1">
    <citation type="submission" date="2024-10" db="EMBL/GenBank/DDBJ databases">
        <title>The Natural Products Discovery Center: Release of the First 8490 Sequenced Strains for Exploring Actinobacteria Biosynthetic Diversity.</title>
        <authorList>
            <person name="Kalkreuter E."/>
            <person name="Kautsar S.A."/>
            <person name="Yang D."/>
            <person name="Bader C.D."/>
            <person name="Teijaro C.N."/>
            <person name="Fluegel L."/>
            <person name="Davis C.M."/>
            <person name="Simpson J.R."/>
            <person name="Lauterbach L."/>
            <person name="Steele A.D."/>
            <person name="Gui C."/>
            <person name="Meng S."/>
            <person name="Li G."/>
            <person name="Viehrig K."/>
            <person name="Ye F."/>
            <person name="Su P."/>
            <person name="Kiefer A.F."/>
            <person name="Nichols A."/>
            <person name="Cepeda A.J."/>
            <person name="Yan W."/>
            <person name="Fan B."/>
            <person name="Jiang Y."/>
            <person name="Adhikari A."/>
            <person name="Zheng C.-J."/>
            <person name="Schuster L."/>
            <person name="Cowan T.M."/>
            <person name="Smanski M.J."/>
            <person name="Chevrette M.G."/>
            <person name="De Carvalho L.P.S."/>
            <person name="Shen B."/>
        </authorList>
    </citation>
    <scope>NUCLEOTIDE SEQUENCE [LARGE SCALE GENOMIC DNA]</scope>
    <source>
        <strain evidence="2 3">NPDC049639</strain>
    </source>
</reference>
<dbReference type="PROSITE" id="PS50943">
    <property type="entry name" value="HTH_CROC1"/>
    <property type="match status" value="1"/>
</dbReference>
<accession>A0ABW8AP76</accession>
<gene>
    <name evidence="2" type="ORF">ACIB24_13850</name>
</gene>
<protein>
    <submittedName>
        <fullName evidence="2">Type II toxin-antitoxin system Y4mF family antitoxin</fullName>
    </submittedName>
</protein>
<evidence type="ECO:0000313" key="2">
    <source>
        <dbReference type="EMBL" id="MFI7588147.1"/>
    </source>
</evidence>
<dbReference type="CDD" id="cd00093">
    <property type="entry name" value="HTH_XRE"/>
    <property type="match status" value="1"/>
</dbReference>
<dbReference type="EMBL" id="JBITLV010000004">
    <property type="protein sequence ID" value="MFI7588147.1"/>
    <property type="molecule type" value="Genomic_DNA"/>
</dbReference>
<name>A0ABW8AP76_9ACTN</name>
<dbReference type="Proteomes" id="UP001612915">
    <property type="component" value="Unassembled WGS sequence"/>
</dbReference>
<feature type="domain" description="HTH cro/C1-type" evidence="1">
    <location>
        <begin position="14"/>
        <end position="68"/>
    </location>
</feature>
<dbReference type="InterPro" id="IPR017507">
    <property type="entry name" value="Tscrpt_reg_HipB-like"/>
</dbReference>
<dbReference type="SUPFAM" id="SSF47413">
    <property type="entry name" value="lambda repressor-like DNA-binding domains"/>
    <property type="match status" value="1"/>
</dbReference>
<evidence type="ECO:0000313" key="3">
    <source>
        <dbReference type="Proteomes" id="UP001612915"/>
    </source>
</evidence>
<comment type="caution">
    <text evidence="2">The sequence shown here is derived from an EMBL/GenBank/DDBJ whole genome shotgun (WGS) entry which is preliminary data.</text>
</comment>
<dbReference type="RefSeq" id="WP_398281185.1">
    <property type="nucleotide sequence ID" value="NZ_JBITLV010000004.1"/>
</dbReference>